<accession>A0A0D1ZNL0</accession>
<sequence length="267" mass="29656">MESPDRDHKTFMSAMRCLGTGPSGHVFAIDAHNIMKVTLETAPEYVGDEARRRLQLEKKIYERLGNHDRICEFKYAVDHGHVLEGFMQNLSGLLRLYAQAGRQPPLPLALKWSIQTADACAYIHSKGVIKANLNCHTLFMDNQGNIKLYDFTGSSIDGSMPLERPDPGFVRPGADATRADVQDNLFALGSIMYQITTGVEPSWNSNHSAPHHFHELSRLPLASVITKCWLGQYRSAAEVVKELNEVQDAEISLPKQCPASHVTGTPC</sequence>
<dbReference type="SMART" id="SM00220">
    <property type="entry name" value="S_TKc"/>
    <property type="match status" value="1"/>
</dbReference>
<dbReference type="STRING" id="91928.A0A0D1ZNL0"/>
<dbReference type="RefSeq" id="XP_016234638.1">
    <property type="nucleotide sequence ID" value="XM_016381536.1"/>
</dbReference>
<dbReference type="AlphaFoldDB" id="A0A0D1ZNL0"/>
<keyword evidence="3" id="KW-1185">Reference proteome</keyword>
<dbReference type="SUPFAM" id="SSF56112">
    <property type="entry name" value="Protein kinase-like (PK-like)"/>
    <property type="match status" value="1"/>
</dbReference>
<dbReference type="GO" id="GO:0005524">
    <property type="term" value="F:ATP binding"/>
    <property type="evidence" value="ECO:0007669"/>
    <property type="project" value="InterPro"/>
</dbReference>
<name>A0A0D1ZNL0_9EURO</name>
<dbReference type="InterPro" id="IPR011009">
    <property type="entry name" value="Kinase-like_dom_sf"/>
</dbReference>
<reference evidence="2 3" key="1">
    <citation type="submission" date="2015-01" db="EMBL/GenBank/DDBJ databases">
        <title>The Genome Sequence of Exophiala spinifera CBS89968.</title>
        <authorList>
            <consortium name="The Broad Institute Genomics Platform"/>
            <person name="Cuomo C."/>
            <person name="de Hoog S."/>
            <person name="Gorbushina A."/>
            <person name="Stielow B."/>
            <person name="Teixiera M."/>
            <person name="Abouelleil A."/>
            <person name="Chapman S.B."/>
            <person name="Priest M."/>
            <person name="Young S.K."/>
            <person name="Wortman J."/>
            <person name="Nusbaum C."/>
            <person name="Birren B."/>
        </authorList>
    </citation>
    <scope>NUCLEOTIDE SEQUENCE [LARGE SCALE GENOMIC DNA]</scope>
    <source>
        <strain evidence="2 3">CBS 89968</strain>
    </source>
</reference>
<dbReference type="EMBL" id="KN847496">
    <property type="protein sequence ID" value="KIW14422.1"/>
    <property type="molecule type" value="Genomic_DNA"/>
</dbReference>
<dbReference type="InterPro" id="IPR000719">
    <property type="entry name" value="Prot_kinase_dom"/>
</dbReference>
<protein>
    <recommendedName>
        <fullName evidence="1">Protein kinase domain-containing protein</fullName>
    </recommendedName>
</protein>
<proteinExistence type="predicted"/>
<dbReference type="PROSITE" id="PS50011">
    <property type="entry name" value="PROTEIN_KINASE_DOM"/>
    <property type="match status" value="1"/>
</dbReference>
<evidence type="ECO:0000259" key="1">
    <source>
        <dbReference type="PROSITE" id="PS50011"/>
    </source>
</evidence>
<dbReference type="OrthoDB" id="5338352at2759"/>
<dbReference type="Proteomes" id="UP000053328">
    <property type="component" value="Unassembled WGS sequence"/>
</dbReference>
<dbReference type="Pfam" id="PF00069">
    <property type="entry name" value="Pkinase"/>
    <property type="match status" value="1"/>
</dbReference>
<dbReference type="VEuPathDB" id="FungiDB:PV08_07205"/>
<dbReference type="HOGENOM" id="CLU_000288_31_3_1"/>
<dbReference type="GeneID" id="27334288"/>
<dbReference type="Gene3D" id="1.10.510.10">
    <property type="entry name" value="Transferase(Phosphotransferase) domain 1"/>
    <property type="match status" value="1"/>
</dbReference>
<evidence type="ECO:0000313" key="2">
    <source>
        <dbReference type="EMBL" id="KIW14422.1"/>
    </source>
</evidence>
<evidence type="ECO:0000313" key="3">
    <source>
        <dbReference type="Proteomes" id="UP000053328"/>
    </source>
</evidence>
<organism evidence="2 3">
    <name type="scientific">Exophiala spinifera</name>
    <dbReference type="NCBI Taxonomy" id="91928"/>
    <lineage>
        <taxon>Eukaryota</taxon>
        <taxon>Fungi</taxon>
        <taxon>Dikarya</taxon>
        <taxon>Ascomycota</taxon>
        <taxon>Pezizomycotina</taxon>
        <taxon>Eurotiomycetes</taxon>
        <taxon>Chaetothyriomycetidae</taxon>
        <taxon>Chaetothyriales</taxon>
        <taxon>Herpotrichiellaceae</taxon>
        <taxon>Exophiala</taxon>
    </lineage>
</organism>
<dbReference type="GO" id="GO:0004672">
    <property type="term" value="F:protein kinase activity"/>
    <property type="evidence" value="ECO:0007669"/>
    <property type="project" value="InterPro"/>
</dbReference>
<feature type="domain" description="Protein kinase" evidence="1">
    <location>
        <begin position="12"/>
        <end position="267"/>
    </location>
</feature>
<gene>
    <name evidence="2" type="ORF">PV08_07205</name>
</gene>